<dbReference type="Gene3D" id="1.20.120.20">
    <property type="entry name" value="Apolipoprotein"/>
    <property type="match status" value="1"/>
</dbReference>
<accession>A0A7R8CXZ5</accession>
<dbReference type="OrthoDB" id="6383063at2759"/>
<evidence type="ECO:0000313" key="3">
    <source>
        <dbReference type="Proteomes" id="UP000675881"/>
    </source>
</evidence>
<organism evidence="2 3">
    <name type="scientific">Lepeophtheirus salmonis</name>
    <name type="common">Salmon louse</name>
    <name type="synonym">Caligus salmonis</name>
    <dbReference type="NCBI Taxonomy" id="72036"/>
    <lineage>
        <taxon>Eukaryota</taxon>
        <taxon>Metazoa</taxon>
        <taxon>Ecdysozoa</taxon>
        <taxon>Arthropoda</taxon>
        <taxon>Crustacea</taxon>
        <taxon>Multicrustacea</taxon>
        <taxon>Hexanauplia</taxon>
        <taxon>Copepoda</taxon>
        <taxon>Siphonostomatoida</taxon>
        <taxon>Caligidae</taxon>
        <taxon>Lepeophtheirus</taxon>
    </lineage>
</organism>
<protein>
    <submittedName>
        <fullName evidence="2">(salmon louse) hypothetical protein</fullName>
    </submittedName>
</protein>
<gene>
    <name evidence="2" type="ORF">LSAA_11161</name>
</gene>
<dbReference type="SUPFAM" id="SSF57997">
    <property type="entry name" value="Tropomyosin"/>
    <property type="match status" value="1"/>
</dbReference>
<reference evidence="2" key="1">
    <citation type="submission" date="2021-02" db="EMBL/GenBank/DDBJ databases">
        <authorList>
            <person name="Bekaert M."/>
        </authorList>
    </citation>
    <scope>NUCLEOTIDE SEQUENCE</scope>
    <source>
        <strain evidence="2">IoA-00</strain>
    </source>
</reference>
<evidence type="ECO:0000256" key="1">
    <source>
        <dbReference type="SAM" id="Coils"/>
    </source>
</evidence>
<dbReference type="Proteomes" id="UP000675881">
    <property type="component" value="Chromosome 6"/>
</dbReference>
<keyword evidence="3" id="KW-1185">Reference proteome</keyword>
<feature type="coiled-coil region" evidence="1">
    <location>
        <begin position="2277"/>
        <end position="2330"/>
    </location>
</feature>
<name>A0A7R8CXZ5_LEPSM</name>
<feature type="coiled-coil region" evidence="1">
    <location>
        <begin position="2478"/>
        <end position="2513"/>
    </location>
</feature>
<dbReference type="Gene3D" id="1.20.5.1070">
    <property type="entry name" value="Head and neck region of the ectodomain of NDV fusion glycoprotein"/>
    <property type="match status" value="1"/>
</dbReference>
<keyword evidence="1" id="KW-0175">Coiled coil</keyword>
<sequence length="2535" mass="298368">MQNMNAREKEENGKAGMLNELLDINVNNEFYDFPDETGILSRHEQLFRKEYEKGAIELKHIDVYKIQGYQDLTNRLQSTMNNNIFMNIEELSDKVDGLVKSDKNAILAEKVVFLEKENEFLRDEYTRIEKSYQLLSDRLDAKDETDSTNILLITQQMRELQEAVEIMRKDTKLEREMTDRFEALEKADDFLRENQTQHAIKLEGINGDCKRVTTEVNETELPKLAQNCNNNIQIIRNEAEIMNNEIKSMKPKIDLNTENIQGISRVLSPMEDEVSVLSKGLNINVLPNLSSINTGLDKVIHTVNAHEGQLEKMEIETKSSLKNTTTKIEEIMTEFNYGNRINALEMEVNRNHAEKLDRIENEIAPRITKLDNELRPKIQIVEIMIKDIDSKLRSNIDEIQVKVNNQLESERIEGVKRMEPKFNDMTKIVNDNFAKLELEIHEKLWPYIKEMDHDYKAELKEKVWPSVEGIIADINLKMSKMEENHINLSKEFNIQLIENQNEIVQTILPKLETINSEVDRKISHSINLFKTENNTEIQNKIQLNLTQYSEKQNSEVNDKLWDKINEVESKTLNSEVEIFEKLWPFIQSMDSDVKEELADKIWPEINNCKELQIKISEVENKTSLYQQDANKDIEPRIDEVDSKANHTEKEVYNQLLPKMNNIDSEIDRKISVNINNFKTENNTDITNKILLSLKEYKKEQESEVNNKIWEKITEIQAELYEKLWPYVQEMDKDNKVEMTERLWPELNKVKKIEAQLKEITPKIKDVEDRALTSQNEIVERVIPKLNTIDSEIDKKISVNINNFKTENNTDITNKILLSLNDYKKEQDSEVNEKIWERLTEIQAELYDKLWPYVQEMDKDHKIEITERLWPELNKVKDIEVQLKEITPKIKDVEDRALTSQNEIVERVIPKLNTIDSEIDKKISVNINNFKTENNTDITNKILLSLNDYKKEQDSEVNEKIWERLTEIQAELYDKLWPYVQEMDKDNKKLKSRKGYGQNSTKALTSQNDIVDKLLPQLNKLKDIEVQLKEITPKIKDVEDRALTSQNEIVERVIPKLNTIDSEIDRKISVNINNFKTENNTDITNKILLSLNDYKKEQDSEVNEKLWDKLKEIQSELFDKLWPYVQEMDKDHKIEITERLWPELNKVKDIEVQLKEITPKIKDKEQDSEVNEKLWDKLKEIQSELFDKLWPYVQEMDKDHKIEITERLWPELNKVKDIEVQLKEITPKIKDVEDRALTSQNEIVERVIPKLNTIDSEIDKKISVNINNFKTENNTDITNKILLSLNDYKKEQDSEEMDKDHKIEITERLWPELNKVKDIEVQLKEITPMFDEIDSKTSDKLDKMSNKYGEDVKQTVINIENKYDTEIKNIWPELEKLNSLINDKIDNQTKVMENQYSREINEKLWPTIKDIKERSEKINQIERSIIEIQPQISKIEKDSTEYKSELFDKVWPTIKSIDVKYMEEIAPQVMKVENTYKSEVEDKVWPKLNSMQTIINEEIYNKIWPLINELNENRDKMTSFIKDIQPKVKDVEDKVNKIQPQMKDKINPKLHEVERKCDNLNPKLKNVEDKFDNLKPQLKELSDTTSKSHKEIFDKLWPTMKELLESKQLVEPKLRDLEPKLKNIEGKVEKIHPMMKDVEHKIDNFNPKLKEFENLFGKINPKLSDVEKKVDNLNPKLKDVEAKVDNIKPLLKEIWPEINSLQSSLNILDPDVTQIKEKLVDTQNIVNNEIWPHIDKLSLTQTEQFNLSVQNIENMDKDLKLELQENVWPAIDDLRLVKPFISESTSQFNLINEEIEVLKKITDNSTNEISNKIWPKITQISVEQNEQVSVNIQNIENKFNIEINDKLWPYVQEMNTFLKDEVEGKLIPHVQELDDLRPQLNDVRETVKDVNAKAEKSLDEIFNSLWPHVKSLNIKLSDDIIQNIKNLEIKFDTEIFKKMWPFINDMDRDIKKEIHEVTSQLETVELKSEKSHYEIVEYLRPNVETVTMRIDSEVWPFIRELDDRVTKDLYEKLWPQVNEIVPKIKDVHARVAFADPGDLKNKIESINISIDDRFQEIYPKIKDMTDKISFLEPVAYGTAEKLDIFVPKLDSLELRIDERTSKTVQEVNLVVNERFGLLEPGLAKFDQRLTILEPRVSETIEKLSIMEPRKIETKMSAMEPKSDDLEYRLADIEPQLLDLSKLVKENVEPLSSELEKHIQNNVDPTLKRLESEFNEMILSHTSFKQQNDIIESQIIPKIRDEINVEISNINIEIKERILPKIFSLEEQHIMQIEKVHYVEALQDRVNLLDDQKQRSEALIKESLEDAVKKNRDSFESLKQSLIIKMEELDNNDKDHWDKLKALEIDTIECKEQLIKSSVDYMNISKILFDDVRPELDVTSTKCSELFQELYKLTERVSESSVSVKDVQTSSRVIQEDLNERYREIEKRLYNELSLNSEKLLTVRNDVLDFCDKELFVVKGEINEKIIMIDSLCKSNESHVENLRGLNTKLLDQMKEQLQREIIKQETLISEIKTEASVRLDTIIQELKDSSDKNCAT</sequence>
<feature type="coiled-coil region" evidence="1">
    <location>
        <begin position="104"/>
        <end position="138"/>
    </location>
</feature>
<proteinExistence type="predicted"/>
<evidence type="ECO:0000313" key="2">
    <source>
        <dbReference type="EMBL" id="CAF2965914.1"/>
    </source>
</evidence>
<dbReference type="EMBL" id="HG994585">
    <property type="protein sequence ID" value="CAF2965914.1"/>
    <property type="molecule type" value="Genomic_DNA"/>
</dbReference>
<dbReference type="SUPFAM" id="SSF58113">
    <property type="entry name" value="Apolipoprotein A-I"/>
    <property type="match status" value="1"/>
</dbReference>